<evidence type="ECO:0000313" key="1">
    <source>
        <dbReference type="EMBL" id="MBR0683451.1"/>
    </source>
</evidence>
<evidence type="ECO:0000313" key="2">
    <source>
        <dbReference type="Proteomes" id="UP001138709"/>
    </source>
</evidence>
<comment type="caution">
    <text evidence="1">The sequence shown here is derived from an EMBL/GenBank/DDBJ whole genome shotgun (WGS) entry which is preliminary data.</text>
</comment>
<sequence length="125" mass="12364">MTALTDYSKNLLARALVGRQPSLPVAVWVALGTGGTDASGLTGEPAAATGYMRQPVAFTGSGSQRNAAATRFAFTSGVGTLTHVGLFDAVSGGNALAWGALGTPATLNAAGTITVPAESLTVLAD</sequence>
<keyword evidence="2" id="KW-1185">Reference proteome</keyword>
<protein>
    <submittedName>
        <fullName evidence="1">Uncharacterized protein</fullName>
    </submittedName>
</protein>
<dbReference type="EMBL" id="JAAEDL010000033">
    <property type="protein sequence ID" value="MBR0683451.1"/>
    <property type="molecule type" value="Genomic_DNA"/>
</dbReference>
<dbReference type="InterPro" id="IPR056908">
    <property type="entry name" value="Gp80-like"/>
</dbReference>
<reference evidence="1" key="1">
    <citation type="submission" date="2020-01" db="EMBL/GenBank/DDBJ databases">
        <authorList>
            <person name="Rat A."/>
        </authorList>
    </citation>
    <scope>NUCLEOTIDE SEQUENCE</scope>
    <source>
        <strain evidence="1">LMG 31228</strain>
    </source>
</reference>
<proteinExistence type="predicted"/>
<dbReference type="AlphaFoldDB" id="A0A9X9XIB5"/>
<dbReference type="Proteomes" id="UP001138709">
    <property type="component" value="Unassembled WGS sequence"/>
</dbReference>
<gene>
    <name evidence="1" type="ORF">GXW74_23395</name>
</gene>
<dbReference type="RefSeq" id="WP_211849021.1">
    <property type="nucleotide sequence ID" value="NZ_JAAEDL010000033.1"/>
</dbReference>
<name>A0A9X9XIB5_9PROT</name>
<organism evidence="1 2">
    <name type="scientific">Neoroseomonas eburnea</name>
    <dbReference type="NCBI Taxonomy" id="1346889"/>
    <lineage>
        <taxon>Bacteria</taxon>
        <taxon>Pseudomonadati</taxon>
        <taxon>Pseudomonadota</taxon>
        <taxon>Alphaproteobacteria</taxon>
        <taxon>Acetobacterales</taxon>
        <taxon>Acetobacteraceae</taxon>
        <taxon>Neoroseomonas</taxon>
    </lineage>
</organism>
<accession>A0A9X9XIB5</accession>
<reference evidence="1" key="2">
    <citation type="journal article" date="2021" name="Syst. Appl. Microbiol.">
        <title>Roseomonas hellenica sp. nov., isolated from roots of wild-growing Alkanna tinctoria.</title>
        <authorList>
            <person name="Rat A."/>
            <person name="Naranjo H.D."/>
            <person name="Lebbe L."/>
            <person name="Cnockaert M."/>
            <person name="Krigas N."/>
            <person name="Grigoriadou K."/>
            <person name="Maloupa E."/>
            <person name="Willems A."/>
        </authorList>
    </citation>
    <scope>NUCLEOTIDE SEQUENCE</scope>
    <source>
        <strain evidence="1">LMG 31228</strain>
    </source>
</reference>
<dbReference type="Pfam" id="PF23140">
    <property type="entry name" value="Gp80"/>
    <property type="match status" value="1"/>
</dbReference>